<dbReference type="Proteomes" id="UP001211907">
    <property type="component" value="Unassembled WGS sequence"/>
</dbReference>
<sequence>MSSHVVVTADVYLALSSYALATEKEEVLAMLMGDVDASSDSVLVSHCLFCPRKDKRRDRV</sequence>
<name>A0AAD5T2K6_9FUNG</name>
<reference evidence="1" key="1">
    <citation type="submission" date="2020-05" db="EMBL/GenBank/DDBJ databases">
        <title>Phylogenomic resolution of chytrid fungi.</title>
        <authorList>
            <person name="Stajich J.E."/>
            <person name="Amses K."/>
            <person name="Simmons R."/>
            <person name="Seto K."/>
            <person name="Myers J."/>
            <person name="Bonds A."/>
            <person name="Quandt C.A."/>
            <person name="Barry K."/>
            <person name="Liu P."/>
            <person name="Grigoriev I."/>
            <person name="Longcore J.E."/>
            <person name="James T.Y."/>
        </authorList>
    </citation>
    <scope>NUCLEOTIDE SEQUENCE</scope>
    <source>
        <strain evidence="1">JEL0513</strain>
    </source>
</reference>
<evidence type="ECO:0000313" key="1">
    <source>
        <dbReference type="EMBL" id="KAJ3123259.1"/>
    </source>
</evidence>
<dbReference type="AlphaFoldDB" id="A0AAD5T2K6"/>
<organism evidence="1 2">
    <name type="scientific">Physocladia obscura</name>
    <dbReference type="NCBI Taxonomy" id="109957"/>
    <lineage>
        <taxon>Eukaryota</taxon>
        <taxon>Fungi</taxon>
        <taxon>Fungi incertae sedis</taxon>
        <taxon>Chytridiomycota</taxon>
        <taxon>Chytridiomycota incertae sedis</taxon>
        <taxon>Chytridiomycetes</taxon>
        <taxon>Chytridiales</taxon>
        <taxon>Chytriomycetaceae</taxon>
        <taxon>Physocladia</taxon>
    </lineage>
</organism>
<keyword evidence="2" id="KW-1185">Reference proteome</keyword>
<dbReference type="EMBL" id="JADGJH010000749">
    <property type="protein sequence ID" value="KAJ3123259.1"/>
    <property type="molecule type" value="Genomic_DNA"/>
</dbReference>
<comment type="caution">
    <text evidence="1">The sequence shown here is derived from an EMBL/GenBank/DDBJ whole genome shotgun (WGS) entry which is preliminary data.</text>
</comment>
<evidence type="ECO:0000313" key="2">
    <source>
        <dbReference type="Proteomes" id="UP001211907"/>
    </source>
</evidence>
<accession>A0AAD5T2K6</accession>
<proteinExistence type="predicted"/>
<gene>
    <name evidence="1" type="ORF">HK100_011663</name>
</gene>
<dbReference type="Gene3D" id="3.40.140.10">
    <property type="entry name" value="Cytidine Deaminase, domain 2"/>
    <property type="match status" value="1"/>
</dbReference>
<feature type="non-terminal residue" evidence="1">
    <location>
        <position position="60"/>
    </location>
</feature>
<protein>
    <submittedName>
        <fullName evidence="1">Uncharacterized protein</fullName>
    </submittedName>
</protein>